<name>A0A0G8ETJ1_BACCE</name>
<keyword evidence="3" id="KW-0813">Transport</keyword>
<dbReference type="RefSeq" id="WP_000198713.1">
    <property type="nucleotide sequence ID" value="NZ_LCYI01000034.1"/>
</dbReference>
<keyword evidence="6" id="KW-0449">Lipoprotein</keyword>
<evidence type="ECO:0000256" key="6">
    <source>
        <dbReference type="ARBA" id="ARBA00023288"/>
    </source>
</evidence>
<dbReference type="Pfam" id="PF01497">
    <property type="entry name" value="Peripla_BP_2"/>
    <property type="match status" value="1"/>
</dbReference>
<dbReference type="PANTHER" id="PTHR30532">
    <property type="entry name" value="IRON III DICITRATE-BINDING PERIPLASMIC PROTEIN"/>
    <property type="match status" value="1"/>
</dbReference>
<dbReference type="FunFam" id="3.40.50.1980:FF:000003">
    <property type="entry name" value="Iron ABC transporter substrate-binding protein"/>
    <property type="match status" value="1"/>
</dbReference>
<dbReference type="InterPro" id="IPR002491">
    <property type="entry name" value="ABC_transptr_periplasmic_BD"/>
</dbReference>
<comment type="subcellular location">
    <subcellularLocation>
        <location evidence="1">Cell membrane</location>
        <topology evidence="1">Lipid-anchor</topology>
    </subcellularLocation>
</comment>
<dbReference type="GO" id="GO:1901678">
    <property type="term" value="P:iron coordination entity transport"/>
    <property type="evidence" value="ECO:0007669"/>
    <property type="project" value="UniProtKB-ARBA"/>
</dbReference>
<gene>
    <name evidence="8" type="ORF">B4077_2168</name>
</gene>
<proteinExistence type="inferred from homology"/>
<evidence type="ECO:0000313" key="9">
    <source>
        <dbReference type="Proteomes" id="UP000035214"/>
    </source>
</evidence>
<evidence type="ECO:0000256" key="5">
    <source>
        <dbReference type="ARBA" id="ARBA00023139"/>
    </source>
</evidence>
<comment type="similarity">
    <text evidence="2">Belongs to the bacterial solute-binding protein 8 family.</text>
</comment>
<dbReference type="PANTHER" id="PTHR30532:SF21">
    <property type="entry name" value="SIDEROPHORE-BINDING LIPOPROTEIN YFIY-RELATED"/>
    <property type="match status" value="1"/>
</dbReference>
<dbReference type="GO" id="GO:0005886">
    <property type="term" value="C:plasma membrane"/>
    <property type="evidence" value="ECO:0007669"/>
    <property type="project" value="UniProtKB-SubCell"/>
</dbReference>
<evidence type="ECO:0000259" key="7">
    <source>
        <dbReference type="PROSITE" id="PS50983"/>
    </source>
</evidence>
<evidence type="ECO:0000256" key="2">
    <source>
        <dbReference type="ARBA" id="ARBA00008814"/>
    </source>
</evidence>
<dbReference type="EMBL" id="LCYI01000034">
    <property type="protein sequence ID" value="KLA27531.1"/>
    <property type="molecule type" value="Genomic_DNA"/>
</dbReference>
<evidence type="ECO:0000256" key="1">
    <source>
        <dbReference type="ARBA" id="ARBA00004193"/>
    </source>
</evidence>
<feature type="domain" description="Fe/B12 periplasmic-binding" evidence="7">
    <location>
        <begin position="58"/>
        <end position="321"/>
    </location>
</feature>
<dbReference type="GO" id="GO:0030288">
    <property type="term" value="C:outer membrane-bounded periplasmic space"/>
    <property type="evidence" value="ECO:0007669"/>
    <property type="project" value="TreeGrafter"/>
</dbReference>
<protein>
    <recommendedName>
        <fullName evidence="7">Fe/B12 periplasmic-binding domain-containing protein</fullName>
    </recommendedName>
</protein>
<dbReference type="InterPro" id="IPR051313">
    <property type="entry name" value="Bact_iron-sidero_bind"/>
</dbReference>
<evidence type="ECO:0000313" key="8">
    <source>
        <dbReference type="EMBL" id="KLA27531.1"/>
    </source>
</evidence>
<evidence type="ECO:0000256" key="4">
    <source>
        <dbReference type="ARBA" id="ARBA00022729"/>
    </source>
</evidence>
<dbReference type="PROSITE" id="PS50983">
    <property type="entry name" value="FE_B12_PBP"/>
    <property type="match status" value="1"/>
</dbReference>
<dbReference type="Proteomes" id="UP000035214">
    <property type="component" value="Unassembled WGS sequence"/>
</dbReference>
<evidence type="ECO:0000256" key="3">
    <source>
        <dbReference type="ARBA" id="ARBA00022448"/>
    </source>
</evidence>
<dbReference type="Gene3D" id="3.40.50.1980">
    <property type="entry name" value="Nitrogenase molybdenum iron protein domain"/>
    <property type="match status" value="2"/>
</dbReference>
<dbReference type="FunFam" id="3.40.50.1980:FF:000018">
    <property type="entry name" value="Iron(III) dicitrate-binding periplasmic protein"/>
    <property type="match status" value="1"/>
</dbReference>
<dbReference type="SUPFAM" id="SSF53807">
    <property type="entry name" value="Helical backbone' metal receptor"/>
    <property type="match status" value="1"/>
</dbReference>
<sequence>MTRTKNILILCIMLLMVIIAGCGKEEEKKDKDTSVKAKDSYSIKHAMGETTVNGTPKKVVVLTNEGAEALLAVGVTPVGTTKPRAGDEWYPHLAKELKDTKVVGTERDINLEAVMKLKPDLIIGNKMRHEKIYEQLKEIAPTVYAETLRGDWKENFTLYTKAVNKEKEGQNALNDYKKRIAGIKEQLGDKINSKVSIIRFVPGDVRIYQKNSFSGVVLNDIGFKRPPLQDKDEFAIKGITKEQIPNMDGDYLFYFTSDKDADKNNEGNTLAKEWTEDPLFKQLQASKDNKVFEVDEVIWNTAGGIVAANLMLDDIEKYFLK</sequence>
<accession>A0A0G8ETJ1</accession>
<comment type="caution">
    <text evidence="8">The sequence shown here is derived from an EMBL/GenBank/DDBJ whole genome shotgun (WGS) entry which is preliminary data.</text>
</comment>
<reference evidence="8 9" key="1">
    <citation type="submission" date="2015-04" db="EMBL/GenBank/DDBJ databases">
        <title>Draft Genome Sequences of Eight Spore-Forming Food Isolates of Bacillus cereus Genome sequencing.</title>
        <authorList>
            <person name="Krawcyk A.O."/>
            <person name="de Jong A."/>
            <person name="Eijlander R.T."/>
            <person name="Berendsen E.M."/>
            <person name="Holsappel S."/>
            <person name="Wells-Bennik M."/>
            <person name="Kuipers O.P."/>
        </authorList>
    </citation>
    <scope>NUCLEOTIDE SEQUENCE [LARGE SCALE GENOMIC DNA]</scope>
    <source>
        <strain evidence="8 9">B4077</strain>
    </source>
</reference>
<dbReference type="PROSITE" id="PS51257">
    <property type="entry name" value="PROKAR_LIPOPROTEIN"/>
    <property type="match status" value="1"/>
</dbReference>
<dbReference type="AlphaFoldDB" id="A0A0G8ETJ1"/>
<organism evidence="8 9">
    <name type="scientific">Bacillus cereus</name>
    <dbReference type="NCBI Taxonomy" id="1396"/>
    <lineage>
        <taxon>Bacteria</taxon>
        <taxon>Bacillati</taxon>
        <taxon>Bacillota</taxon>
        <taxon>Bacilli</taxon>
        <taxon>Bacillales</taxon>
        <taxon>Bacillaceae</taxon>
        <taxon>Bacillus</taxon>
        <taxon>Bacillus cereus group</taxon>
    </lineage>
</organism>
<keyword evidence="4" id="KW-0732">Signal</keyword>
<dbReference type="CDD" id="cd01146">
    <property type="entry name" value="FhuD"/>
    <property type="match status" value="1"/>
</dbReference>
<keyword evidence="5" id="KW-0564">Palmitate</keyword>
<dbReference type="PATRIC" id="fig|1396.428.peg.5496"/>